<name>A0ABR7GMS4_9FIRM</name>
<dbReference type="PANTHER" id="PTHR43830">
    <property type="entry name" value="PROTEIN PSP1"/>
    <property type="match status" value="1"/>
</dbReference>
<evidence type="ECO:0000313" key="3">
    <source>
        <dbReference type="EMBL" id="MBC5695606.1"/>
    </source>
</evidence>
<dbReference type="Pfam" id="PF04468">
    <property type="entry name" value="PSP1"/>
    <property type="match status" value="1"/>
</dbReference>
<feature type="compositionally biased region" description="Basic and acidic residues" evidence="1">
    <location>
        <begin position="299"/>
        <end position="356"/>
    </location>
</feature>
<dbReference type="Proteomes" id="UP000641741">
    <property type="component" value="Unassembled WGS sequence"/>
</dbReference>
<reference evidence="3 4" key="1">
    <citation type="submission" date="2020-08" db="EMBL/GenBank/DDBJ databases">
        <title>Genome public.</title>
        <authorList>
            <person name="Liu C."/>
            <person name="Sun Q."/>
        </authorList>
    </citation>
    <scope>NUCLEOTIDE SEQUENCE [LARGE SCALE GENOMIC DNA]</scope>
    <source>
        <strain evidence="3 4">M2</strain>
    </source>
</reference>
<dbReference type="InterPro" id="IPR007557">
    <property type="entry name" value="PSP1_C"/>
</dbReference>
<feature type="compositionally biased region" description="Basic residues" evidence="1">
    <location>
        <begin position="377"/>
        <end position="389"/>
    </location>
</feature>
<evidence type="ECO:0000313" key="4">
    <source>
        <dbReference type="Proteomes" id="UP000641741"/>
    </source>
</evidence>
<feature type="compositionally biased region" description="Basic and acidic residues" evidence="1">
    <location>
        <begin position="282"/>
        <end position="291"/>
    </location>
</feature>
<dbReference type="PANTHER" id="PTHR43830:SF3">
    <property type="entry name" value="PROTEIN PSP1"/>
    <property type="match status" value="1"/>
</dbReference>
<proteinExistence type="predicted"/>
<feature type="compositionally biased region" description="Polar residues" evidence="1">
    <location>
        <begin position="391"/>
        <end position="403"/>
    </location>
</feature>
<dbReference type="InterPro" id="IPR047767">
    <property type="entry name" value="PSP1-like"/>
</dbReference>
<feature type="region of interest" description="Disordered" evidence="1">
    <location>
        <begin position="280"/>
        <end position="403"/>
    </location>
</feature>
<dbReference type="NCBIfam" id="NF041131">
    <property type="entry name" value="RicT_YaaT_fam"/>
    <property type="match status" value="1"/>
</dbReference>
<comment type="caution">
    <text evidence="3">The sequence shown here is derived from an EMBL/GenBank/DDBJ whole genome shotgun (WGS) entry which is preliminary data.</text>
</comment>
<accession>A0ABR7GMS4</accession>
<dbReference type="EMBL" id="JACOPK010000005">
    <property type="protein sequence ID" value="MBC5695606.1"/>
    <property type="molecule type" value="Genomic_DNA"/>
</dbReference>
<evidence type="ECO:0000259" key="2">
    <source>
        <dbReference type="PROSITE" id="PS51411"/>
    </source>
</evidence>
<sequence length="403" mass="45564">MTTIIGVRFKSNGKMYYFDPQDTEVTAGTGVIVETARGLEYGECVQGNTEVNEQSVVQPLKRMIRIATEADMKTLERNRKRADEAFLVCKRKIEDRGLEMNLVTAECTFDMNKLLFYFTADGRVDFRELVKDLAGVFRTRIELRQIGVRDEAKMIGGLGCCGRELCCSTYLDDFHPVSINMAKDQNLSLNPAKISGVCGRLMCCLKYEHEAYAELQKITPRQGSVVDTPEGRGKVITTQMLRGICKVQLDDSPEHSLTEFRCEDCTVVKGACRNRQNAAAMAEERRQREENGETLPPERPVKPQRAERPARSERAPRSERPERQPKGERPPRPEKPERPARGERQPRPEKPERIEKNANPAETGENAAAEPREGAPRRRSRGGRRHRRPQNGENAPAPQNSAE</sequence>
<feature type="domain" description="PSP1 C-terminal" evidence="2">
    <location>
        <begin position="61"/>
        <end position="146"/>
    </location>
</feature>
<protein>
    <recommendedName>
        <fullName evidence="2">PSP1 C-terminal domain-containing protein</fullName>
    </recommendedName>
</protein>
<dbReference type="PROSITE" id="PS51411">
    <property type="entry name" value="PSP1_C"/>
    <property type="match status" value="1"/>
</dbReference>
<gene>
    <name evidence="3" type="ORF">H8S02_06575</name>
</gene>
<keyword evidence="4" id="KW-1185">Reference proteome</keyword>
<organism evidence="3 4">
    <name type="scientific">Agathobaculum hominis</name>
    <dbReference type="NCBI Taxonomy" id="2763014"/>
    <lineage>
        <taxon>Bacteria</taxon>
        <taxon>Bacillati</taxon>
        <taxon>Bacillota</taxon>
        <taxon>Clostridia</taxon>
        <taxon>Eubacteriales</taxon>
        <taxon>Butyricicoccaceae</taxon>
        <taxon>Agathobaculum</taxon>
    </lineage>
</organism>
<evidence type="ECO:0000256" key="1">
    <source>
        <dbReference type="SAM" id="MobiDB-lite"/>
    </source>
</evidence>